<protein>
    <submittedName>
        <fullName evidence="2">Transposase IS4 family protein Desulfonatronospira thiodismutans ASO3-1 ref</fullName>
    </submittedName>
</protein>
<sequence>MEKRKSKRKVAHALNIGRDTLIKWEAEFMKHGAIGLLPNLSQIQIDPKLEKLIVLVKSSRPHERANYTLKLANALNISGATLDIIRRTQRCHGYGQRLDERDIEFYSGLQHILVSVEKHKKKKLNFHDSKNRKDGFLNFDKDCFQQRIELMKTLSQCSKNRQIRPILKEYGVNPNRFYYLKNRYLSYGVWGLVDLIQKGQVGEKISQDVEVQIIEEKLMYPELSTSKMIKKLKLKCSRANVQKIYARWELSKIKKAVKIRGVISQPTPKASLIKEEAGAESSARSLFPNLVKTSNLKVNRYFTRFLKSISYRKVVICNPGPIIIAPFLSQLGVVESLRTYGPKSCLSSDITNNIIVNVMRIIAGFPTIHDYSMNSDRSVAIASGLTVNPGKSRFYDSFDDLRFNHLQELRNDAAIRAKELGIIEGKEIAIDYHCDPSDSRFPKDKSLSKAPDKKGDVVYAHRPQIIWDSITNTIINIAYCEGRSRAPSALYKFCEKNLFKIIDPDVIAEIYADSEYTGEKQLVYLAVRSEADITMCLKQNPKIKKWKEETIKKGQWEEYGKEYRIASYDFTLAETGKPFRFIVKQNIESDETRCFGSTHLDFSPHKILDSYHIRWPVETGIKDLIENYFLNKPTGTSPEKVETHYYCVMLARLAIDYFQSIYYIPEWRTPEEWGCVLSTIRTNLFSNQNCELSINNKSGDFMLRYLDGDQKGIKKRLAKMLSQRKKMGLNSVPWWGDRGVQIEIKNQYDF</sequence>
<evidence type="ECO:0000313" key="3">
    <source>
        <dbReference type="Proteomes" id="UP000189670"/>
    </source>
</evidence>
<feature type="domain" description="Transposase IS4-like" evidence="1">
    <location>
        <begin position="436"/>
        <end position="651"/>
    </location>
</feature>
<dbReference type="GO" id="GO:0003677">
    <property type="term" value="F:DNA binding"/>
    <property type="evidence" value="ECO:0007669"/>
    <property type="project" value="InterPro"/>
</dbReference>
<evidence type="ECO:0000313" key="2">
    <source>
        <dbReference type="EMBL" id="ETR68598.1"/>
    </source>
</evidence>
<gene>
    <name evidence="2" type="ORF">OMM_04472</name>
</gene>
<dbReference type="Pfam" id="PF01609">
    <property type="entry name" value="DDE_Tnp_1"/>
    <property type="match status" value="1"/>
</dbReference>
<name>A0A1V1P1B5_9BACT</name>
<reference evidence="3" key="1">
    <citation type="submission" date="2012-11" db="EMBL/GenBank/DDBJ databases">
        <authorList>
            <person name="Lucero-Rivera Y.E."/>
            <person name="Tovar-Ramirez D."/>
        </authorList>
    </citation>
    <scope>NUCLEOTIDE SEQUENCE [LARGE SCALE GENOMIC DNA]</scope>
    <source>
        <strain evidence="3">Araruama</strain>
    </source>
</reference>
<evidence type="ECO:0000259" key="1">
    <source>
        <dbReference type="Pfam" id="PF01609"/>
    </source>
</evidence>
<proteinExistence type="predicted"/>
<dbReference type="GO" id="GO:0004803">
    <property type="term" value="F:transposase activity"/>
    <property type="evidence" value="ECO:0007669"/>
    <property type="project" value="InterPro"/>
</dbReference>
<accession>A0A1V1P1B5</accession>
<dbReference type="Proteomes" id="UP000189670">
    <property type="component" value="Unassembled WGS sequence"/>
</dbReference>
<organism evidence="2 3">
    <name type="scientific">Candidatus Magnetoglobus multicellularis str. Araruama</name>
    <dbReference type="NCBI Taxonomy" id="890399"/>
    <lineage>
        <taxon>Bacteria</taxon>
        <taxon>Pseudomonadati</taxon>
        <taxon>Thermodesulfobacteriota</taxon>
        <taxon>Desulfobacteria</taxon>
        <taxon>Desulfobacterales</taxon>
        <taxon>Desulfobacteraceae</taxon>
        <taxon>Candidatus Magnetoglobus</taxon>
    </lineage>
</organism>
<dbReference type="InterPro" id="IPR002559">
    <property type="entry name" value="Transposase_11"/>
</dbReference>
<dbReference type="EMBL" id="ATBP01000896">
    <property type="protein sequence ID" value="ETR68598.1"/>
    <property type="molecule type" value="Genomic_DNA"/>
</dbReference>
<dbReference type="AlphaFoldDB" id="A0A1V1P1B5"/>
<comment type="caution">
    <text evidence="2">The sequence shown here is derived from an EMBL/GenBank/DDBJ whole genome shotgun (WGS) entry which is preliminary data.</text>
</comment>
<dbReference type="GO" id="GO:0006313">
    <property type="term" value="P:DNA transposition"/>
    <property type="evidence" value="ECO:0007669"/>
    <property type="project" value="InterPro"/>
</dbReference>